<accession>A0A9E8ZG88</accession>
<keyword evidence="2" id="KW-0547">Nucleotide-binding</keyword>
<dbReference type="SMART" id="SM00382">
    <property type="entry name" value="AAA"/>
    <property type="match status" value="1"/>
</dbReference>
<keyword evidence="3" id="KW-1185">Reference proteome</keyword>
<dbReference type="AlphaFoldDB" id="A0A9E8ZG88"/>
<dbReference type="Gene3D" id="3.40.50.300">
    <property type="entry name" value="P-loop containing nucleotide triphosphate hydrolases"/>
    <property type="match status" value="1"/>
</dbReference>
<dbReference type="CDD" id="cd00009">
    <property type="entry name" value="AAA"/>
    <property type="match status" value="1"/>
</dbReference>
<gene>
    <name evidence="2" type="ORF">OXH18_04545</name>
</gene>
<sequence length="333" mass="36817">MTIISTCPSTSASPFPPHLRAEVIPMFKKATKTKSRLRLALIGPSGSGKTYSALAIAAHLGRVSGDGSKPRIAVIDSEHGSASKYADLFEFDTCELTSFHPQNYISAIRAASDYDVLIIDSLSHAWMGKDGTLEQVDRVAKRLHYNNTFAAWRDVTPLHNQLVETMLACPNHLIVTMRSKTEYVIETNDKGKSAPRKVGLAPIQRDGLEYEFDVCGELNLDNELIISKSRCSALSGQVIVKPGEQFASVLKDWLNDGAPAPKHIDRDFLLAQTEQEMARLGWSAKDGKSHLEQTYGKKSRHFLTDEELIEFSAYLQAQPDAMLQLDLADVNGR</sequence>
<evidence type="ECO:0000313" key="2">
    <source>
        <dbReference type="EMBL" id="WAL61274.1"/>
    </source>
</evidence>
<evidence type="ECO:0000259" key="1">
    <source>
        <dbReference type="SMART" id="SM00382"/>
    </source>
</evidence>
<dbReference type="GO" id="GO:0005524">
    <property type="term" value="F:ATP binding"/>
    <property type="evidence" value="ECO:0007669"/>
    <property type="project" value="UniProtKB-KW"/>
</dbReference>
<dbReference type="Proteomes" id="UP001163152">
    <property type="component" value="Chromosome"/>
</dbReference>
<keyword evidence="2" id="KW-0067">ATP-binding</keyword>
<dbReference type="SUPFAM" id="SSF52540">
    <property type="entry name" value="P-loop containing nucleoside triphosphate hydrolases"/>
    <property type="match status" value="1"/>
</dbReference>
<name>A0A9E8ZG88_9CYAN</name>
<dbReference type="InterPro" id="IPR003593">
    <property type="entry name" value="AAA+_ATPase"/>
</dbReference>
<dbReference type="EMBL" id="CP113797">
    <property type="protein sequence ID" value="WAL61274.1"/>
    <property type="molecule type" value="Genomic_DNA"/>
</dbReference>
<dbReference type="InterPro" id="IPR027417">
    <property type="entry name" value="P-loop_NTPase"/>
</dbReference>
<protein>
    <submittedName>
        <fullName evidence="2">ATP-binding protein</fullName>
    </submittedName>
</protein>
<dbReference type="RefSeq" id="WP_268611228.1">
    <property type="nucleotide sequence ID" value="NZ_CP113797.1"/>
</dbReference>
<reference evidence="2" key="1">
    <citation type="submission" date="2022-12" db="EMBL/GenBank/DDBJ databases">
        <title>Polyphasic identification of a Novel Hot-Spring Cyanobacterium Ocullathermofonsia sinensis gen nov. sp. nov. and Genomic Insights on its Adaptations to the Thermal Habitat.</title>
        <authorList>
            <person name="Daroch M."/>
            <person name="Tang J."/>
            <person name="Jiang Y."/>
        </authorList>
    </citation>
    <scope>NUCLEOTIDE SEQUENCE</scope>
    <source>
        <strain evidence="2">PKUAC-SCTA174</strain>
    </source>
</reference>
<dbReference type="KEGG" id="tsin:OXH18_04545"/>
<feature type="domain" description="AAA+ ATPase" evidence="1">
    <location>
        <begin position="35"/>
        <end position="224"/>
    </location>
</feature>
<organism evidence="2 3">
    <name type="scientific">Thermocoleostomius sinensis A174</name>
    <dbReference type="NCBI Taxonomy" id="2016057"/>
    <lineage>
        <taxon>Bacteria</taxon>
        <taxon>Bacillati</taxon>
        <taxon>Cyanobacteriota</taxon>
        <taxon>Cyanophyceae</taxon>
        <taxon>Oculatellales</taxon>
        <taxon>Oculatellaceae</taxon>
        <taxon>Thermocoleostomius</taxon>
    </lineage>
</organism>
<proteinExistence type="predicted"/>
<evidence type="ECO:0000313" key="3">
    <source>
        <dbReference type="Proteomes" id="UP001163152"/>
    </source>
</evidence>
<dbReference type="Pfam" id="PF13479">
    <property type="entry name" value="AAA_24"/>
    <property type="match status" value="1"/>
</dbReference>